<dbReference type="PANTHER" id="PTHR35008:SF8">
    <property type="entry name" value="ALCOHOL DEHYDROGENASE CYTOCHROME C SUBUNIT"/>
    <property type="match status" value="1"/>
</dbReference>
<dbReference type="GO" id="GO:0009055">
    <property type="term" value="F:electron transfer activity"/>
    <property type="evidence" value="ECO:0007669"/>
    <property type="project" value="InterPro"/>
</dbReference>
<keyword evidence="3" id="KW-1003">Cell membrane</keyword>
<dbReference type="InterPro" id="IPR008168">
    <property type="entry name" value="Cyt_C_IC"/>
</dbReference>
<evidence type="ECO:0000256" key="11">
    <source>
        <dbReference type="PIRSR" id="PIRSR000018-50"/>
    </source>
</evidence>
<feature type="binding site" description="covalent" evidence="11">
    <location>
        <position position="61"/>
    </location>
    <ligand>
        <name>heme c</name>
        <dbReference type="ChEBI" id="CHEBI:61717"/>
        <label>1</label>
    </ligand>
</feature>
<dbReference type="EMBL" id="PQSP01000013">
    <property type="protein sequence ID" value="RUS65403.1"/>
    <property type="molecule type" value="Genomic_DNA"/>
</dbReference>
<evidence type="ECO:0000256" key="9">
    <source>
        <dbReference type="ARBA" id="ARBA00023004"/>
    </source>
</evidence>
<accession>A0A433S9G9</accession>
<dbReference type="Proteomes" id="UP000286947">
    <property type="component" value="Unassembled WGS sequence"/>
</dbReference>
<protein>
    <submittedName>
        <fullName evidence="14">Gluconate 2-dehydrogenase cytochrome c subunit</fullName>
        <ecNumber evidence="14">1.1.99.3</ecNumber>
    </submittedName>
</protein>
<sequence precursor="true">MMKKLKLLVLALVLLLILVMVFFSYIYKGNRSALQPTSTLSQEELIQRGAYLARAGDCIACHVAKDGQPFAGGLGIASPVGMIYTSNITPDKETGIGNYTLQDFDNALRYGVRQNGDSMYPAMPFPSFAKTSDEDVQALYAYFMHGVQPVSAANRGTDIVWPLSMRWPLAAWRMVFAPEAKPFTPAPGQDAMTARGAYLVQGLGHCGTCHTPRNGLTLAERAYSDQSPLYLSGSATPIDGWVAISLRGDHRDGLGSMTEEELFELLKTGRNSHSAVFGGMADVVNDSLQHLSDDDLRAIAHYLKTLPAANSSDQPFVYDDKVAQALSSGDVSQRGAQVFVDNCAACHRTTGKGYEQTFPALAGNPVVQGADPSSLINIVLKGATLEGTQGAPTSYTMPAFAWRLSDQEVADVLTFIRSSWGNQAAAVDAAEVGKYRSQLPPGSDKPVPLTP</sequence>
<evidence type="ECO:0000313" key="15">
    <source>
        <dbReference type="Proteomes" id="UP000286947"/>
    </source>
</evidence>
<feature type="domain" description="Cytochrome c" evidence="13">
    <location>
        <begin position="44"/>
        <end position="147"/>
    </location>
</feature>
<keyword evidence="2" id="KW-0813">Transport</keyword>
<feature type="binding site" description="covalent" evidence="11">
    <location>
        <position position="346"/>
    </location>
    <ligand>
        <name>heme c</name>
        <dbReference type="ChEBI" id="CHEBI:61717"/>
        <label>3</label>
    </ligand>
</feature>
<evidence type="ECO:0000256" key="1">
    <source>
        <dbReference type="ARBA" id="ARBA00004236"/>
    </source>
</evidence>
<feature type="binding site" description="covalent" evidence="11">
    <location>
        <position position="58"/>
    </location>
    <ligand>
        <name>heme c</name>
        <dbReference type="ChEBI" id="CHEBI:61717"/>
        <label>1</label>
    </ligand>
</feature>
<evidence type="ECO:0000256" key="7">
    <source>
        <dbReference type="ARBA" id="ARBA00022737"/>
    </source>
</evidence>
<dbReference type="SUPFAM" id="SSF46626">
    <property type="entry name" value="Cytochrome c"/>
    <property type="match status" value="3"/>
</dbReference>
<dbReference type="PIRSF" id="PIRSF000018">
    <property type="entry name" value="Mb_ADH_cyt_c"/>
    <property type="match status" value="1"/>
</dbReference>
<evidence type="ECO:0000256" key="5">
    <source>
        <dbReference type="ARBA" id="ARBA00022723"/>
    </source>
</evidence>
<evidence type="ECO:0000256" key="8">
    <source>
        <dbReference type="ARBA" id="ARBA00022982"/>
    </source>
</evidence>
<dbReference type="GO" id="GO:0033717">
    <property type="term" value="F:gluconate 2-dehydrogenase (acceptor) activity"/>
    <property type="evidence" value="ECO:0007669"/>
    <property type="project" value="UniProtKB-EC"/>
</dbReference>
<feature type="binding site" description="axial binding residue" evidence="12">
    <location>
        <position position="62"/>
    </location>
    <ligand>
        <name>heme c</name>
        <dbReference type="ChEBI" id="CHEBI:61717"/>
        <label>1</label>
    </ligand>
    <ligandPart>
        <name>Fe</name>
        <dbReference type="ChEBI" id="CHEBI:18248"/>
    </ligandPart>
</feature>
<dbReference type="PROSITE" id="PS51007">
    <property type="entry name" value="CYTC"/>
    <property type="match status" value="3"/>
</dbReference>
<evidence type="ECO:0000256" key="2">
    <source>
        <dbReference type="ARBA" id="ARBA00022448"/>
    </source>
</evidence>
<dbReference type="InterPro" id="IPR009056">
    <property type="entry name" value="Cyt_c-like_dom"/>
</dbReference>
<dbReference type="Pfam" id="PF00034">
    <property type="entry name" value="Cytochrom_C"/>
    <property type="match status" value="2"/>
</dbReference>
<evidence type="ECO:0000256" key="4">
    <source>
        <dbReference type="ARBA" id="ARBA00022617"/>
    </source>
</evidence>
<organism evidence="14 15">
    <name type="scientific">Saezia sanguinis</name>
    <dbReference type="NCBI Taxonomy" id="1965230"/>
    <lineage>
        <taxon>Bacteria</taxon>
        <taxon>Pseudomonadati</taxon>
        <taxon>Pseudomonadota</taxon>
        <taxon>Betaproteobacteria</taxon>
        <taxon>Burkholderiales</taxon>
        <taxon>Saeziaceae</taxon>
        <taxon>Saezia</taxon>
    </lineage>
</organism>
<dbReference type="GO" id="GO:0005506">
    <property type="term" value="F:iron ion binding"/>
    <property type="evidence" value="ECO:0007669"/>
    <property type="project" value="InterPro"/>
</dbReference>
<gene>
    <name evidence="14" type="ORF">CUZ56_02984</name>
</gene>
<keyword evidence="14" id="KW-0560">Oxidoreductase</keyword>
<keyword evidence="6" id="KW-0732">Signal</keyword>
<name>A0A433S9G9_9BURK</name>
<dbReference type="InterPro" id="IPR014353">
    <property type="entry name" value="Membr-bd_ADH_cyt_c"/>
</dbReference>
<dbReference type="PANTHER" id="PTHR35008">
    <property type="entry name" value="BLL4482 PROTEIN-RELATED"/>
    <property type="match status" value="1"/>
</dbReference>
<feature type="binding site" description="axial binding residue" evidence="12">
    <location>
        <position position="347"/>
    </location>
    <ligand>
        <name>heme c</name>
        <dbReference type="ChEBI" id="CHEBI:61717"/>
        <label>3</label>
    </ligand>
    <ligandPart>
        <name>Fe</name>
        <dbReference type="ChEBI" id="CHEBI:18248"/>
    </ligandPart>
</feature>
<dbReference type="Gene3D" id="1.10.760.10">
    <property type="entry name" value="Cytochrome c-like domain"/>
    <property type="match status" value="3"/>
</dbReference>
<evidence type="ECO:0000256" key="10">
    <source>
        <dbReference type="ARBA" id="ARBA00023136"/>
    </source>
</evidence>
<evidence type="ECO:0000313" key="14">
    <source>
        <dbReference type="EMBL" id="RUS65403.1"/>
    </source>
</evidence>
<dbReference type="GO" id="GO:0005886">
    <property type="term" value="C:plasma membrane"/>
    <property type="evidence" value="ECO:0007669"/>
    <property type="project" value="UniProtKB-SubCell"/>
</dbReference>
<dbReference type="EC" id="1.1.99.3" evidence="14"/>
<dbReference type="GO" id="GO:0020037">
    <property type="term" value="F:heme binding"/>
    <property type="evidence" value="ECO:0007669"/>
    <property type="project" value="InterPro"/>
</dbReference>
<dbReference type="InterPro" id="IPR036909">
    <property type="entry name" value="Cyt_c-like_dom_sf"/>
</dbReference>
<feature type="binding site" description="covalent" evidence="11">
    <location>
        <position position="209"/>
    </location>
    <ligand>
        <name>heme c</name>
        <dbReference type="ChEBI" id="CHEBI:61717"/>
        <label>2</label>
    </ligand>
</feature>
<feature type="binding site" description="covalent" evidence="11">
    <location>
        <position position="343"/>
    </location>
    <ligand>
        <name>heme c</name>
        <dbReference type="ChEBI" id="CHEBI:61717"/>
        <label>3</label>
    </ligand>
</feature>
<dbReference type="RefSeq" id="WP_204250925.1">
    <property type="nucleotide sequence ID" value="NZ_PQSP01000013.1"/>
</dbReference>
<evidence type="ECO:0000256" key="12">
    <source>
        <dbReference type="PIRSR" id="PIRSR000018-51"/>
    </source>
</evidence>
<feature type="binding site" description="covalent" evidence="11">
    <location>
        <position position="206"/>
    </location>
    <ligand>
        <name>heme c</name>
        <dbReference type="ChEBI" id="CHEBI:61717"/>
        <label>2</label>
    </ligand>
</feature>
<keyword evidence="9 12" id="KW-0408">Iron</keyword>
<feature type="binding site" description="axial binding residue" evidence="12">
    <location>
        <position position="210"/>
    </location>
    <ligand>
        <name>heme c</name>
        <dbReference type="ChEBI" id="CHEBI:61717"/>
        <label>2</label>
    </ligand>
    <ligandPart>
        <name>Fe</name>
        <dbReference type="ChEBI" id="CHEBI:18248"/>
    </ligandPart>
</feature>
<keyword evidence="8" id="KW-0249">Electron transport</keyword>
<keyword evidence="5 12" id="KW-0479">Metal-binding</keyword>
<comment type="subcellular location">
    <subcellularLocation>
        <location evidence="1">Cell membrane</location>
    </subcellularLocation>
</comment>
<evidence type="ECO:0000256" key="3">
    <source>
        <dbReference type="ARBA" id="ARBA00022475"/>
    </source>
</evidence>
<evidence type="ECO:0000256" key="6">
    <source>
        <dbReference type="ARBA" id="ARBA00022729"/>
    </source>
</evidence>
<evidence type="ECO:0000259" key="13">
    <source>
        <dbReference type="PROSITE" id="PS51007"/>
    </source>
</evidence>
<keyword evidence="7" id="KW-0677">Repeat</keyword>
<keyword evidence="10" id="KW-0472">Membrane</keyword>
<keyword evidence="4 11" id="KW-0349">Heme</keyword>
<feature type="domain" description="Cytochrome c" evidence="13">
    <location>
        <begin position="191"/>
        <end position="307"/>
    </location>
</feature>
<dbReference type="AlphaFoldDB" id="A0A433S9G9"/>
<comment type="cofactor">
    <cofactor evidence="11">
        <name>heme c</name>
        <dbReference type="ChEBI" id="CHEBI:61717"/>
    </cofactor>
    <text evidence="11">Binds 3 heme c groups covalently per subunit.</text>
</comment>
<dbReference type="PRINTS" id="PR00605">
    <property type="entry name" value="CYTCHROMECIC"/>
</dbReference>
<feature type="domain" description="Cytochrome c" evidence="13">
    <location>
        <begin position="330"/>
        <end position="420"/>
    </location>
</feature>
<reference evidence="14 15" key="1">
    <citation type="submission" date="2018-01" db="EMBL/GenBank/DDBJ databases">
        <title>Saezia sanguinis gen. nov., sp. nov., in the order Burkholderiales isolated from human blood.</title>
        <authorList>
            <person name="Medina-Pascual M.J."/>
            <person name="Valdezate S."/>
            <person name="Monzon S."/>
            <person name="Cuesta I."/>
            <person name="Carrasco G."/>
            <person name="Villalon P."/>
            <person name="Saez-Nieto J.A."/>
        </authorList>
    </citation>
    <scope>NUCLEOTIDE SEQUENCE [LARGE SCALE GENOMIC DNA]</scope>
    <source>
        <strain evidence="14 15">CNM695-12</strain>
    </source>
</reference>
<keyword evidence="15" id="KW-1185">Reference proteome</keyword>
<proteinExistence type="predicted"/>
<dbReference type="InterPro" id="IPR051459">
    <property type="entry name" value="Cytochrome_c-type_DH"/>
</dbReference>
<comment type="caution">
    <text evidence="14">The sequence shown here is derived from an EMBL/GenBank/DDBJ whole genome shotgun (WGS) entry which is preliminary data.</text>
</comment>